<dbReference type="RefSeq" id="XP_066716123.1">
    <property type="nucleotide sequence ID" value="XM_066856854.1"/>
</dbReference>
<sequence>MRNAMAQDAGLGRGTDSPYLDILNHIGLQYDESAPMGVSDEVMHAVGPNSTICRLERQWEELEAELTVKYGRPTKATGADKGRRVQTQNDLRVARQQHRRKVTEILRKDHFKKRNNEEFGRQLRGTHEAQSPPQTVVFCLPEHRRLAAILGDLDEDLSDAEIVRRKVEAINAWVEYTWKIEPKESNLLQSSGEVQTPPESSNQSRSAQASLALSEPGQRILAPKPWYTSIIQEPVCRPQTALLAMAVAQDPPLHGAGGTVESSPAAMLGEDGTATLPDSRRPARKAVHTCILCG</sequence>
<gene>
    <name evidence="2" type="ORF">PG994_005445</name>
</gene>
<organism evidence="2 3">
    <name type="scientific">Apiospora phragmitis</name>
    <dbReference type="NCBI Taxonomy" id="2905665"/>
    <lineage>
        <taxon>Eukaryota</taxon>
        <taxon>Fungi</taxon>
        <taxon>Dikarya</taxon>
        <taxon>Ascomycota</taxon>
        <taxon>Pezizomycotina</taxon>
        <taxon>Sordariomycetes</taxon>
        <taxon>Xylariomycetidae</taxon>
        <taxon>Amphisphaeriales</taxon>
        <taxon>Apiosporaceae</taxon>
        <taxon>Apiospora</taxon>
    </lineage>
</organism>
<protein>
    <submittedName>
        <fullName evidence="2">Uncharacterized protein</fullName>
    </submittedName>
</protein>
<dbReference type="PANTHER" id="PTHR37535">
    <property type="entry name" value="FLUG DOMAIN PROTEIN"/>
    <property type="match status" value="1"/>
</dbReference>
<reference evidence="2 3" key="1">
    <citation type="submission" date="2023-01" db="EMBL/GenBank/DDBJ databases">
        <title>Analysis of 21 Apiospora genomes using comparative genomics revels a genus with tremendous synthesis potential of carbohydrate active enzymes and secondary metabolites.</title>
        <authorList>
            <person name="Sorensen T."/>
        </authorList>
    </citation>
    <scope>NUCLEOTIDE SEQUENCE [LARGE SCALE GENOMIC DNA]</scope>
    <source>
        <strain evidence="2 3">CBS 135458</strain>
    </source>
</reference>
<keyword evidence="3" id="KW-1185">Reference proteome</keyword>
<accession>A0ABR1VC97</accession>
<evidence type="ECO:0000313" key="2">
    <source>
        <dbReference type="EMBL" id="KAK8068829.1"/>
    </source>
</evidence>
<evidence type="ECO:0000313" key="3">
    <source>
        <dbReference type="Proteomes" id="UP001480595"/>
    </source>
</evidence>
<proteinExistence type="predicted"/>
<evidence type="ECO:0000256" key="1">
    <source>
        <dbReference type="SAM" id="MobiDB-lite"/>
    </source>
</evidence>
<dbReference type="Proteomes" id="UP001480595">
    <property type="component" value="Unassembled WGS sequence"/>
</dbReference>
<feature type="region of interest" description="Disordered" evidence="1">
    <location>
        <begin position="189"/>
        <end position="213"/>
    </location>
</feature>
<feature type="compositionally biased region" description="Low complexity" evidence="1">
    <location>
        <begin position="200"/>
        <end position="213"/>
    </location>
</feature>
<name>A0ABR1VC97_9PEZI</name>
<comment type="caution">
    <text evidence="2">The sequence shown here is derived from an EMBL/GenBank/DDBJ whole genome shotgun (WGS) entry which is preliminary data.</text>
</comment>
<dbReference type="Pfam" id="PF11917">
    <property type="entry name" value="DUF3435"/>
    <property type="match status" value="1"/>
</dbReference>
<feature type="region of interest" description="Disordered" evidence="1">
    <location>
        <begin position="254"/>
        <end position="280"/>
    </location>
</feature>
<dbReference type="GeneID" id="92089917"/>
<dbReference type="PANTHER" id="PTHR37535:SF4">
    <property type="entry name" value="FLUG DOMAIN-CONTAINING PROTEIN"/>
    <property type="match status" value="1"/>
</dbReference>
<dbReference type="InterPro" id="IPR021842">
    <property type="entry name" value="DUF3435"/>
</dbReference>
<feature type="compositionally biased region" description="Polar residues" evidence="1">
    <location>
        <begin position="189"/>
        <end position="199"/>
    </location>
</feature>
<dbReference type="EMBL" id="JAQQWL010000006">
    <property type="protein sequence ID" value="KAK8068829.1"/>
    <property type="molecule type" value="Genomic_DNA"/>
</dbReference>